<name>C7YWC2_FUSV7</name>
<proteinExistence type="predicted"/>
<dbReference type="KEGG" id="nhe:NECHADRAFT_74253"/>
<evidence type="ECO:0000313" key="2">
    <source>
        <dbReference type="EMBL" id="EEU44154.1"/>
    </source>
</evidence>
<reference evidence="2 3" key="1">
    <citation type="journal article" date="2009" name="PLoS Genet.">
        <title>The genome of Nectria haematococca: contribution of supernumerary chromosomes to gene expansion.</title>
        <authorList>
            <person name="Coleman J.J."/>
            <person name="Rounsley S.D."/>
            <person name="Rodriguez-Carres M."/>
            <person name="Kuo A."/>
            <person name="Wasmann C.C."/>
            <person name="Grimwood J."/>
            <person name="Schmutz J."/>
            <person name="Taga M."/>
            <person name="White G.J."/>
            <person name="Zhou S."/>
            <person name="Schwartz D.C."/>
            <person name="Freitag M."/>
            <person name="Ma L.J."/>
            <person name="Danchin E.G."/>
            <person name="Henrissat B."/>
            <person name="Coutinho P.M."/>
            <person name="Nelson D.R."/>
            <person name="Straney D."/>
            <person name="Napoli C.A."/>
            <person name="Barker B.M."/>
            <person name="Gribskov M."/>
            <person name="Rep M."/>
            <person name="Kroken S."/>
            <person name="Molnar I."/>
            <person name="Rensing C."/>
            <person name="Kennell J.C."/>
            <person name="Zamora J."/>
            <person name="Farman M.L."/>
            <person name="Selker E.U."/>
            <person name="Salamov A."/>
            <person name="Shapiro H."/>
            <person name="Pangilinan J."/>
            <person name="Lindquist E."/>
            <person name="Lamers C."/>
            <person name="Grigoriev I.V."/>
            <person name="Geiser D.M."/>
            <person name="Covert S.F."/>
            <person name="Temporini E."/>
            <person name="Vanetten H.D."/>
        </authorList>
    </citation>
    <scope>NUCLEOTIDE SEQUENCE [LARGE SCALE GENOMIC DNA]</scope>
    <source>
        <strain evidence="3">ATCC MYA-4622 / CBS 123669 / FGSC 9596 / NRRL 45880 / 77-13-4</strain>
    </source>
</reference>
<dbReference type="AlphaFoldDB" id="C7YWC2"/>
<dbReference type="HOGENOM" id="CLU_733817_0_0_1"/>
<evidence type="ECO:0000313" key="3">
    <source>
        <dbReference type="Proteomes" id="UP000005206"/>
    </source>
</evidence>
<keyword evidence="3" id="KW-1185">Reference proteome</keyword>
<organism evidence="2 3">
    <name type="scientific">Fusarium vanettenii (strain ATCC MYA-4622 / CBS 123669 / FGSC 9596 / NRRL 45880 / 77-13-4)</name>
    <name type="common">Fusarium solani subsp. pisi</name>
    <dbReference type="NCBI Taxonomy" id="660122"/>
    <lineage>
        <taxon>Eukaryota</taxon>
        <taxon>Fungi</taxon>
        <taxon>Dikarya</taxon>
        <taxon>Ascomycota</taxon>
        <taxon>Pezizomycotina</taxon>
        <taxon>Sordariomycetes</taxon>
        <taxon>Hypocreomycetidae</taxon>
        <taxon>Hypocreales</taxon>
        <taxon>Nectriaceae</taxon>
        <taxon>Fusarium</taxon>
        <taxon>Fusarium solani species complex</taxon>
        <taxon>Fusarium vanettenii</taxon>
    </lineage>
</organism>
<dbReference type="OrthoDB" id="5077939at2759"/>
<dbReference type="EMBL" id="GG698901">
    <property type="protein sequence ID" value="EEU44154.1"/>
    <property type="molecule type" value="Genomic_DNA"/>
</dbReference>
<protein>
    <submittedName>
        <fullName evidence="2">Uncharacterized protein</fullName>
    </submittedName>
</protein>
<dbReference type="RefSeq" id="XP_003049867.1">
    <property type="nucleotide sequence ID" value="XM_003049821.1"/>
</dbReference>
<dbReference type="InParanoid" id="C7YWC2"/>
<evidence type="ECO:0000256" key="1">
    <source>
        <dbReference type="SAM" id="MobiDB-lite"/>
    </source>
</evidence>
<dbReference type="GeneID" id="9677442"/>
<dbReference type="VEuPathDB" id="FungiDB:NECHADRAFT_74253"/>
<gene>
    <name evidence="2" type="ORF">NECHADRAFT_74253</name>
</gene>
<feature type="region of interest" description="Disordered" evidence="1">
    <location>
        <begin position="1"/>
        <end position="21"/>
    </location>
</feature>
<accession>C7YWC2</accession>
<sequence>MAPWGSWDPEPPSEANNVVTGRDFTVVDLPTDKINEREYGTVSPAFAERNARKDFRDLYSPEYPYAPGYSPFQPPGPPREVPCLGCTIHMMVGGFRGLCRDRLANANGECFCCVVRGIECEEVPEAAFKAVYELQTCARKMDEGHENTDWKNLCNRVDLALLKARLPSFPRQDTNNYWDGNNHVEEVANGKVNQVHNGKTGWGGSDNIDVNANANQVNIAKTYWNDDSSTNWNVNENVNVNADTSQAGNNRPDWDDTGVARWNTTWDSKRNTNWGDDSDSDSDKVLGIETTPTSEIDNDCDDESDDVQDPIQLTPEFSSADKIISAIDRNTDVVADLCEIMEGLKSSLEVLHEDNVQSKKLLQKLLNEQRTLCDKQT</sequence>
<dbReference type="Proteomes" id="UP000005206">
    <property type="component" value="Chromosome 1"/>
</dbReference>
<feature type="region of interest" description="Disordered" evidence="1">
    <location>
        <begin position="267"/>
        <end position="304"/>
    </location>
</feature>